<name>A0AAV1DD48_OLDCO</name>
<accession>A0AAV1DD48</accession>
<feature type="domain" description="Translation initiation factor IF2/IF5" evidence="2">
    <location>
        <begin position="3"/>
        <end position="75"/>
    </location>
</feature>
<keyword evidence="4" id="KW-1185">Reference proteome</keyword>
<dbReference type="GO" id="GO:0001732">
    <property type="term" value="P:formation of cytoplasmic translation initiation complex"/>
    <property type="evidence" value="ECO:0007669"/>
    <property type="project" value="TreeGrafter"/>
</dbReference>
<dbReference type="PANTHER" id="PTHR23001">
    <property type="entry name" value="EUKARYOTIC TRANSLATION INITIATION FACTOR"/>
    <property type="match status" value="1"/>
</dbReference>
<dbReference type="Proteomes" id="UP001161247">
    <property type="component" value="Chromosome 5"/>
</dbReference>
<dbReference type="InterPro" id="IPR045196">
    <property type="entry name" value="IF2/IF5"/>
</dbReference>
<dbReference type="GO" id="GO:0005092">
    <property type="term" value="F:GDP-dissociation inhibitor activity"/>
    <property type="evidence" value="ECO:0007669"/>
    <property type="project" value="TreeGrafter"/>
</dbReference>
<dbReference type="Gene3D" id="2.20.25.350">
    <property type="match status" value="1"/>
</dbReference>
<sequence>MPASYPTKYFGIELGTQSRFDERTQASLLDGFNDAAKLDSLLHCKCGRFYFCKKPKAIMAINKKQMIELRCVACGLGSNLDMNDKLATFNLNNPPGGAKKDPRSTPMHSRVKMLST</sequence>
<dbReference type="GO" id="GO:0005829">
    <property type="term" value="C:cytosol"/>
    <property type="evidence" value="ECO:0007669"/>
    <property type="project" value="TreeGrafter"/>
</dbReference>
<organism evidence="3 4">
    <name type="scientific">Oldenlandia corymbosa var. corymbosa</name>
    <dbReference type="NCBI Taxonomy" id="529605"/>
    <lineage>
        <taxon>Eukaryota</taxon>
        <taxon>Viridiplantae</taxon>
        <taxon>Streptophyta</taxon>
        <taxon>Embryophyta</taxon>
        <taxon>Tracheophyta</taxon>
        <taxon>Spermatophyta</taxon>
        <taxon>Magnoliopsida</taxon>
        <taxon>eudicotyledons</taxon>
        <taxon>Gunneridae</taxon>
        <taxon>Pentapetalae</taxon>
        <taxon>asterids</taxon>
        <taxon>lamiids</taxon>
        <taxon>Gentianales</taxon>
        <taxon>Rubiaceae</taxon>
        <taxon>Rubioideae</taxon>
        <taxon>Spermacoceae</taxon>
        <taxon>Hedyotis-Oldenlandia complex</taxon>
        <taxon>Oldenlandia</taxon>
    </lineage>
</organism>
<dbReference type="InterPro" id="IPR002735">
    <property type="entry name" value="Transl_init_fac_IF2/IF5_dom"/>
</dbReference>
<dbReference type="GO" id="GO:0071074">
    <property type="term" value="F:eukaryotic initiation factor eIF2 binding"/>
    <property type="evidence" value="ECO:0007669"/>
    <property type="project" value="TreeGrafter"/>
</dbReference>
<proteinExistence type="predicted"/>
<evidence type="ECO:0000313" key="4">
    <source>
        <dbReference type="Proteomes" id="UP001161247"/>
    </source>
</evidence>
<gene>
    <name evidence="3" type="ORF">OLC1_LOCUS13903</name>
</gene>
<evidence type="ECO:0000259" key="2">
    <source>
        <dbReference type="Pfam" id="PF01873"/>
    </source>
</evidence>
<feature type="region of interest" description="Disordered" evidence="1">
    <location>
        <begin position="91"/>
        <end position="116"/>
    </location>
</feature>
<dbReference type="Pfam" id="PF01873">
    <property type="entry name" value="eIF-5_eIF-2B"/>
    <property type="match status" value="1"/>
</dbReference>
<evidence type="ECO:0000313" key="3">
    <source>
        <dbReference type="EMBL" id="CAI9105141.1"/>
    </source>
</evidence>
<dbReference type="AlphaFoldDB" id="A0AAV1DD48"/>
<dbReference type="EMBL" id="OX459122">
    <property type="protein sequence ID" value="CAI9105141.1"/>
    <property type="molecule type" value="Genomic_DNA"/>
</dbReference>
<evidence type="ECO:0000256" key="1">
    <source>
        <dbReference type="SAM" id="MobiDB-lite"/>
    </source>
</evidence>
<dbReference type="Gene3D" id="3.30.30.170">
    <property type="match status" value="1"/>
</dbReference>
<reference evidence="3" key="1">
    <citation type="submission" date="2023-03" db="EMBL/GenBank/DDBJ databases">
        <authorList>
            <person name="Julca I."/>
        </authorList>
    </citation>
    <scope>NUCLEOTIDE SEQUENCE</scope>
</reference>
<protein>
    <submittedName>
        <fullName evidence="3">OLC1v1004000C1</fullName>
    </submittedName>
</protein>
<dbReference type="GO" id="GO:0003743">
    <property type="term" value="F:translation initiation factor activity"/>
    <property type="evidence" value="ECO:0007669"/>
    <property type="project" value="InterPro"/>
</dbReference>
<dbReference type="PANTHER" id="PTHR23001:SF7">
    <property type="entry name" value="EUKARYOTIC TRANSLATION INITIATION FACTOR 5"/>
    <property type="match status" value="1"/>
</dbReference>